<dbReference type="Proteomes" id="UP001165080">
    <property type="component" value="Unassembled WGS sequence"/>
</dbReference>
<name>A0A9W6F2M0_9CHLO</name>
<feature type="region of interest" description="Disordered" evidence="1">
    <location>
        <begin position="613"/>
        <end position="635"/>
    </location>
</feature>
<dbReference type="EMBL" id="BRXU01000010">
    <property type="protein sequence ID" value="GLC54328.1"/>
    <property type="molecule type" value="Genomic_DNA"/>
</dbReference>
<proteinExistence type="predicted"/>
<feature type="compositionally biased region" description="Pro residues" evidence="1">
    <location>
        <begin position="241"/>
        <end position="250"/>
    </location>
</feature>
<evidence type="ECO:0000256" key="1">
    <source>
        <dbReference type="SAM" id="MobiDB-lite"/>
    </source>
</evidence>
<dbReference type="AlphaFoldDB" id="A0A9W6F2M0"/>
<reference evidence="2 3" key="1">
    <citation type="journal article" date="2023" name="Commun. Biol.">
        <title>Reorganization of the ancestral sex-determining regions during the evolution of trioecy in Pleodorina starrii.</title>
        <authorList>
            <person name="Takahashi K."/>
            <person name="Suzuki S."/>
            <person name="Kawai-Toyooka H."/>
            <person name="Yamamoto K."/>
            <person name="Hamaji T."/>
            <person name="Ootsuki R."/>
            <person name="Yamaguchi H."/>
            <person name="Kawachi M."/>
            <person name="Higashiyama T."/>
            <person name="Nozaki H."/>
        </authorList>
    </citation>
    <scope>NUCLEOTIDE SEQUENCE [LARGE SCALE GENOMIC DNA]</scope>
    <source>
        <strain evidence="2 3">NIES-4479</strain>
    </source>
</reference>
<evidence type="ECO:0000313" key="3">
    <source>
        <dbReference type="Proteomes" id="UP001165080"/>
    </source>
</evidence>
<feature type="compositionally biased region" description="Gly residues" evidence="1">
    <location>
        <begin position="322"/>
        <end position="335"/>
    </location>
</feature>
<comment type="caution">
    <text evidence="2">The sequence shown here is derived from an EMBL/GenBank/DDBJ whole genome shotgun (WGS) entry which is preliminary data.</text>
</comment>
<feature type="region of interest" description="Disordered" evidence="1">
    <location>
        <begin position="488"/>
        <end position="525"/>
    </location>
</feature>
<organism evidence="2 3">
    <name type="scientific">Pleodorina starrii</name>
    <dbReference type="NCBI Taxonomy" id="330485"/>
    <lineage>
        <taxon>Eukaryota</taxon>
        <taxon>Viridiplantae</taxon>
        <taxon>Chlorophyta</taxon>
        <taxon>core chlorophytes</taxon>
        <taxon>Chlorophyceae</taxon>
        <taxon>CS clade</taxon>
        <taxon>Chlamydomonadales</taxon>
        <taxon>Volvocaceae</taxon>
        <taxon>Pleodorina</taxon>
    </lineage>
</organism>
<keyword evidence="3" id="KW-1185">Reference proteome</keyword>
<feature type="region of interest" description="Disordered" evidence="1">
    <location>
        <begin position="156"/>
        <end position="185"/>
    </location>
</feature>
<protein>
    <submittedName>
        <fullName evidence="2">Uncharacterized protein</fullName>
    </submittedName>
</protein>
<feature type="compositionally biased region" description="Basic and acidic residues" evidence="1">
    <location>
        <begin position="156"/>
        <end position="168"/>
    </location>
</feature>
<gene>
    <name evidence="2" type="primary">PLEST005165</name>
    <name evidence="2" type="ORF">PLESTB_000851800</name>
</gene>
<sequence>MQSQQQQLPHRLPSQKAVARPLSRAAVVLLNLLLHHREQLLISQAMSARLQAMLTQASALRAILETALGRSTLKADEPSAAQPQYATAAMPLPPLSVPGPAGAVCSRDRSHRCDLDLQSTQLPVSDAGASFRVTATPRGLTHSPQRALPVLHPVDEQGVRRSKDDARARLGPGASRGAGGASPFVPIRTAVEDGSRRALVAAPPVEPPRQAPSLDFTLGGAAVLAAAQQQQQQPPRAALEMPPPPPPAWPLSPSLAVSPGGSAAEPAGLLQADGGGGADGVTSEDVRSCGADGGGGGAAAAVAPTLNPGALRSRARWRHGSGSDGSGSGSGGGGVVRAPRERAPSPPCRPAPQPQPQLLPLSQLQLQLPQLPAQSQAELQMKVMELLRRQQPACRLENRFLPPPPPPRAAECGLAASPPWGGQQHGREGLQQGPLLDLDLDLQALQRTGFGAAAAGGKVPLASTDATSVGAAAAAAAAAAASGIPRPLAAGREASDRKRNRATARVGADGNSSSTSPKSPGELPYSAVASPQQLQLPQLLPLPQPSSPYAFGTVAAAAAAAAAATAAAVASFGGLGGAAVLGSPSMELPAPAAAAAAAAATAAGEWRDLPPAVGILPSAAPSGPPRETESKRPRLTSYGSVYDTDAVVAAPSLAALAQPAAVSAAAGPPLSFPVGTGTLQEELHAPVLLGGWECADAAAAAPAALPTPERQQAAFVPVLPPLGDGGVFDGIGAGGGGCFAGSGSDVALGKVVARAETYSTAAAALGSGSESGFGSGQGQGQGQFAGEWCQTGLAQDVGLEEQHHLHLHIHQHQQQQAQQQMLLLQQHQQHLQQQLQHLQMQQQQLLLLQYQQQQQYR</sequence>
<evidence type="ECO:0000313" key="2">
    <source>
        <dbReference type="EMBL" id="GLC54328.1"/>
    </source>
</evidence>
<feature type="compositionally biased region" description="Pro residues" evidence="1">
    <location>
        <begin position="344"/>
        <end position="357"/>
    </location>
</feature>
<feature type="compositionally biased region" description="Low complexity" evidence="1">
    <location>
        <begin position="226"/>
        <end position="240"/>
    </location>
</feature>
<feature type="region of interest" description="Disordered" evidence="1">
    <location>
        <begin position="226"/>
        <end position="357"/>
    </location>
</feature>
<accession>A0A9W6F2M0</accession>